<protein>
    <submittedName>
        <fullName evidence="1">Uncharacterized protein</fullName>
    </submittedName>
</protein>
<proteinExistence type="predicted"/>
<organism evidence="1 2">
    <name type="scientific">Heterodera trifolii</name>
    <dbReference type="NCBI Taxonomy" id="157864"/>
    <lineage>
        <taxon>Eukaryota</taxon>
        <taxon>Metazoa</taxon>
        <taxon>Ecdysozoa</taxon>
        <taxon>Nematoda</taxon>
        <taxon>Chromadorea</taxon>
        <taxon>Rhabditida</taxon>
        <taxon>Tylenchina</taxon>
        <taxon>Tylenchomorpha</taxon>
        <taxon>Tylenchoidea</taxon>
        <taxon>Heteroderidae</taxon>
        <taxon>Heteroderinae</taxon>
        <taxon>Heterodera</taxon>
    </lineage>
</organism>
<accession>A0ABD2I805</accession>
<dbReference type="Proteomes" id="UP001620626">
    <property type="component" value="Unassembled WGS sequence"/>
</dbReference>
<reference evidence="1 2" key="1">
    <citation type="submission" date="2024-10" db="EMBL/GenBank/DDBJ databases">
        <authorList>
            <person name="Kim D."/>
        </authorList>
    </citation>
    <scope>NUCLEOTIDE SEQUENCE [LARGE SCALE GENOMIC DNA]</scope>
    <source>
        <strain evidence="1">BH-2024</strain>
    </source>
</reference>
<name>A0ABD2I805_9BILA</name>
<dbReference type="EMBL" id="JBICBT010001281">
    <property type="protein sequence ID" value="KAL3075256.1"/>
    <property type="molecule type" value="Genomic_DNA"/>
</dbReference>
<keyword evidence="2" id="KW-1185">Reference proteome</keyword>
<evidence type="ECO:0000313" key="2">
    <source>
        <dbReference type="Proteomes" id="UP001620626"/>
    </source>
</evidence>
<evidence type="ECO:0000313" key="1">
    <source>
        <dbReference type="EMBL" id="KAL3075256.1"/>
    </source>
</evidence>
<sequence>MNSFLAGRDSWLSLSNPLPSIGCYAWWKRCSPKNEHPGVLSTHYETAAGEQQNGRINCALYQWIFGNSDRQDCDWLLNCFSKRFSSSFARDDNGWKEGEVDLKTI</sequence>
<gene>
    <name evidence="1" type="ORF">niasHT_033830</name>
</gene>
<dbReference type="AlphaFoldDB" id="A0ABD2I805"/>
<comment type="caution">
    <text evidence="1">The sequence shown here is derived from an EMBL/GenBank/DDBJ whole genome shotgun (WGS) entry which is preliminary data.</text>
</comment>